<dbReference type="Proteomes" id="UP000265798">
    <property type="component" value="Unassembled WGS sequence"/>
</dbReference>
<name>A0A396YXB1_9LEPT</name>
<gene>
    <name evidence="1" type="ORF">DLM75_20410</name>
</gene>
<protein>
    <submittedName>
        <fullName evidence="1">Uncharacterized protein</fullName>
    </submittedName>
</protein>
<dbReference type="EMBL" id="QHCT01000008">
    <property type="protein sequence ID" value="RHX85560.1"/>
    <property type="molecule type" value="Genomic_DNA"/>
</dbReference>
<sequence length="73" mass="8499">MNFREKSDFFAYGGSSHIKIGKTQNEICGKINSSQVQEKKNKIAVLKKKPLREILLERILNRNPKIVLYFFSI</sequence>
<evidence type="ECO:0000313" key="1">
    <source>
        <dbReference type="EMBL" id="RHX85560.1"/>
    </source>
</evidence>
<evidence type="ECO:0000313" key="2">
    <source>
        <dbReference type="Proteomes" id="UP000265798"/>
    </source>
</evidence>
<dbReference type="AlphaFoldDB" id="A0A396YXB1"/>
<organism evidence="1 2">
    <name type="scientific">Leptospira stimsonii</name>
    <dbReference type="NCBI Taxonomy" id="2202203"/>
    <lineage>
        <taxon>Bacteria</taxon>
        <taxon>Pseudomonadati</taxon>
        <taxon>Spirochaetota</taxon>
        <taxon>Spirochaetia</taxon>
        <taxon>Leptospirales</taxon>
        <taxon>Leptospiraceae</taxon>
        <taxon>Leptospira</taxon>
    </lineage>
</organism>
<comment type="caution">
    <text evidence="1">The sequence shown here is derived from an EMBL/GenBank/DDBJ whole genome shotgun (WGS) entry which is preliminary data.</text>
</comment>
<proteinExistence type="predicted"/>
<accession>A0A396YXB1</accession>
<reference evidence="2" key="1">
    <citation type="submission" date="2018-05" db="EMBL/GenBank/DDBJ databases">
        <title>Leptospira yasudae sp. nov. and Leptospira stimsonii sp. nov., two pathogenic species of the genus Leptospira isolated from environmental sources.</title>
        <authorList>
            <person name="Casanovas-Massana A."/>
            <person name="Hamond C."/>
            <person name="Santos L.A."/>
            <person name="Hacker K.P."/>
            <person name="Balassiano I."/>
            <person name="Medeiros M.A."/>
            <person name="Reis M.G."/>
            <person name="Ko A.I."/>
            <person name="Wunder E.A."/>
        </authorList>
    </citation>
    <scope>NUCLEOTIDE SEQUENCE [LARGE SCALE GENOMIC DNA]</scope>
    <source>
        <strain evidence="2">Yale</strain>
    </source>
</reference>